<reference evidence="2" key="1">
    <citation type="submission" date="2023-06" db="EMBL/GenBank/DDBJ databases">
        <title>Genome-scale phylogeny and comparative genomics of the fungal order Sordariales.</title>
        <authorList>
            <consortium name="Lawrence Berkeley National Laboratory"/>
            <person name="Hensen N."/>
            <person name="Bonometti L."/>
            <person name="Westerberg I."/>
            <person name="Brannstrom I.O."/>
            <person name="Guillou S."/>
            <person name="Cros-Aarteil S."/>
            <person name="Calhoun S."/>
            <person name="Haridas S."/>
            <person name="Kuo A."/>
            <person name="Mondo S."/>
            <person name="Pangilinan J."/>
            <person name="Riley R."/>
            <person name="Labutti K."/>
            <person name="Andreopoulos B."/>
            <person name="Lipzen A."/>
            <person name="Chen C."/>
            <person name="Yanf M."/>
            <person name="Daum C."/>
            <person name="Ng V."/>
            <person name="Clum A."/>
            <person name="Steindorff A."/>
            <person name="Ohm R."/>
            <person name="Martin F."/>
            <person name="Silar P."/>
            <person name="Natvig D."/>
            <person name="Lalanne C."/>
            <person name="Gautier V."/>
            <person name="Ament-Velasquez S.L."/>
            <person name="Kruys A."/>
            <person name="Hutchinson M.I."/>
            <person name="Powell A.J."/>
            <person name="Barry K."/>
            <person name="Miller A.N."/>
            <person name="Grigoriev I.V."/>
            <person name="Debuchy R."/>
            <person name="Gladieux P."/>
            <person name="Thoren M.H."/>
            <person name="Johannesson H."/>
        </authorList>
    </citation>
    <scope>NUCLEOTIDE SEQUENCE</scope>
    <source>
        <strain evidence="2">PSN4</strain>
    </source>
</reference>
<dbReference type="AlphaFoldDB" id="A0AAJ0BHL5"/>
<dbReference type="InterPro" id="IPR029058">
    <property type="entry name" value="AB_hydrolase_fold"/>
</dbReference>
<organism evidence="2 3">
    <name type="scientific">Echria macrotheca</name>
    <dbReference type="NCBI Taxonomy" id="438768"/>
    <lineage>
        <taxon>Eukaryota</taxon>
        <taxon>Fungi</taxon>
        <taxon>Dikarya</taxon>
        <taxon>Ascomycota</taxon>
        <taxon>Pezizomycotina</taxon>
        <taxon>Sordariomycetes</taxon>
        <taxon>Sordariomycetidae</taxon>
        <taxon>Sordariales</taxon>
        <taxon>Schizotheciaceae</taxon>
        <taxon>Echria</taxon>
    </lineage>
</organism>
<dbReference type="Pfam" id="PF12697">
    <property type="entry name" value="Abhydrolase_6"/>
    <property type="match status" value="1"/>
</dbReference>
<proteinExistence type="predicted"/>
<keyword evidence="3" id="KW-1185">Reference proteome</keyword>
<dbReference type="EMBL" id="MU839829">
    <property type="protein sequence ID" value="KAK1758065.1"/>
    <property type="molecule type" value="Genomic_DNA"/>
</dbReference>
<dbReference type="Proteomes" id="UP001239445">
    <property type="component" value="Unassembled WGS sequence"/>
</dbReference>
<evidence type="ECO:0000313" key="3">
    <source>
        <dbReference type="Proteomes" id="UP001239445"/>
    </source>
</evidence>
<evidence type="ECO:0000259" key="1">
    <source>
        <dbReference type="Pfam" id="PF12697"/>
    </source>
</evidence>
<dbReference type="InterPro" id="IPR000073">
    <property type="entry name" value="AB_hydrolase_1"/>
</dbReference>
<comment type="caution">
    <text evidence="2">The sequence shown here is derived from an EMBL/GenBank/DDBJ whole genome shotgun (WGS) entry which is preliminary data.</text>
</comment>
<keyword evidence="2" id="KW-0378">Hydrolase</keyword>
<dbReference type="SUPFAM" id="SSF53474">
    <property type="entry name" value="alpha/beta-Hydrolases"/>
    <property type="match status" value="1"/>
</dbReference>
<dbReference type="Gene3D" id="3.40.50.1820">
    <property type="entry name" value="alpha/beta hydrolase"/>
    <property type="match status" value="1"/>
</dbReference>
<dbReference type="PANTHER" id="PTHR37017:SF10">
    <property type="entry name" value="AB HYDROLASE-1 DOMAIN-CONTAINING PROTEIN"/>
    <property type="match status" value="1"/>
</dbReference>
<dbReference type="GO" id="GO:0016787">
    <property type="term" value="F:hydrolase activity"/>
    <property type="evidence" value="ECO:0007669"/>
    <property type="project" value="UniProtKB-KW"/>
</dbReference>
<name>A0AAJ0BHL5_9PEZI</name>
<dbReference type="InterPro" id="IPR052897">
    <property type="entry name" value="Sec-Metab_Biosynth_Hydrolase"/>
</dbReference>
<evidence type="ECO:0000313" key="2">
    <source>
        <dbReference type="EMBL" id="KAK1758065.1"/>
    </source>
</evidence>
<gene>
    <name evidence="2" type="ORF">QBC47DRAFT_440521</name>
</gene>
<sequence length="242" mass="26035">MTLPTILIVPGAWHTPASYARLCAALQHHGYPVSIPRLPSADSTGPGALATDIAHVRSVATSLLASGQKLIVLMYSYGGQVGSSAVAGLGPGVLRLIYLCAFALPKTMSLFDQERESGLLGKLPFEAGEDGRARMKDPRGLMFGVGVEVEGGDEYLGTLVEWCNGSGIFEYGSGEAWREVPDVTYVVATEDEMVIPRRQWMMIDEMRAEGVNVNVVEVKTGHCPNWTAVDEVVEVVRGVKVE</sequence>
<feature type="domain" description="AB hydrolase-1" evidence="1">
    <location>
        <begin position="6"/>
        <end position="234"/>
    </location>
</feature>
<accession>A0AAJ0BHL5</accession>
<protein>
    <submittedName>
        <fullName evidence="2">Alpha/beta hydrolase fold-1</fullName>
    </submittedName>
</protein>
<dbReference type="PANTHER" id="PTHR37017">
    <property type="entry name" value="AB HYDROLASE-1 DOMAIN-CONTAINING PROTEIN-RELATED"/>
    <property type="match status" value="1"/>
</dbReference>